<feature type="binding site" evidence="9">
    <location>
        <position position="230"/>
    </location>
    <ligand>
        <name>Mg(2+)</name>
        <dbReference type="ChEBI" id="CHEBI:18420"/>
        <label>2</label>
    </ligand>
</feature>
<feature type="binding site" evidence="9">
    <location>
        <begin position="94"/>
        <end position="97"/>
    </location>
    <ligand>
        <name>5-phospho-alpha-D-ribose 1-diphosphate</name>
        <dbReference type="ChEBI" id="CHEBI:58017"/>
    </ligand>
</feature>
<evidence type="ECO:0000256" key="2">
    <source>
        <dbReference type="ARBA" id="ARBA00022605"/>
    </source>
</evidence>
<keyword evidence="3 9" id="KW-0328">Glycosyltransferase</keyword>
<dbReference type="InterPro" id="IPR035902">
    <property type="entry name" value="Nuc_phospho_transferase"/>
</dbReference>
<evidence type="ECO:0000256" key="1">
    <source>
        <dbReference type="ARBA" id="ARBA00004907"/>
    </source>
</evidence>
<dbReference type="AlphaFoldDB" id="A0A4R6Y1D6"/>
<dbReference type="PANTHER" id="PTHR43285">
    <property type="entry name" value="ANTHRANILATE PHOSPHORIBOSYLTRANSFERASE"/>
    <property type="match status" value="1"/>
</dbReference>
<dbReference type="SUPFAM" id="SSF52418">
    <property type="entry name" value="Nucleoside phosphorylase/phosphoribosyltransferase catalytic domain"/>
    <property type="match status" value="1"/>
</dbReference>
<feature type="binding site" evidence="9">
    <location>
        <position position="229"/>
    </location>
    <ligand>
        <name>Mg(2+)</name>
        <dbReference type="ChEBI" id="CHEBI:18420"/>
        <label>2</label>
    </ligand>
</feature>
<feature type="binding site" evidence="9">
    <location>
        <begin position="87"/>
        <end position="88"/>
    </location>
    <ligand>
        <name>5-phospho-alpha-D-ribose 1-diphosphate</name>
        <dbReference type="ChEBI" id="CHEBI:58017"/>
    </ligand>
</feature>
<sequence length="341" mass="35853">MIKTPIQNALDLLGEKQALPSGSMTDVMNQIMDGAATPAQIGGLLMALKLNGETVEHITEAAVVMRQRAIKVDVDKTHLIDTCGTGGDGIGIFNVSTAVAFIAAAAGCRVAKHGNRSVSSTTGSADVLEAAGLNLALNAQQVADCIEKFNIGFLFAPAHHGATKFAVAPRKELAVRTMFNLLGPLTNPADTPFQVMGIFAKQWVRTAAEVLQKLGAKHVMVVHSQDGMDEISLAAPTDVAELKHGTINTFSIKPEQYGIAQQGIESLVVENAHQSLHLIQQALSGQSSPAADILALNAGAAIYVAGCAIDMSQGVKMAQDIMQSGSAWQLMQDLAEYTQSL</sequence>
<dbReference type="SUPFAM" id="SSF47648">
    <property type="entry name" value="Nucleoside phosphorylase/phosphoribosyltransferase N-terminal domain"/>
    <property type="match status" value="1"/>
</dbReference>
<dbReference type="InterPro" id="IPR005940">
    <property type="entry name" value="Anthranilate_Pribosyl_Tfrase"/>
</dbReference>
<keyword evidence="9" id="KW-0460">Magnesium</keyword>
<feature type="binding site" evidence="9">
    <location>
        <position position="84"/>
    </location>
    <ligand>
        <name>anthranilate</name>
        <dbReference type="ChEBI" id="CHEBI:16567"/>
        <label>1</label>
    </ligand>
</feature>
<feature type="domain" description="Glycosyl transferase family 3" evidence="10">
    <location>
        <begin position="77"/>
        <end position="327"/>
    </location>
</feature>
<keyword evidence="9" id="KW-0479">Metal-binding</keyword>
<dbReference type="EMBL" id="SNZB01000002">
    <property type="protein sequence ID" value="TDR22768.1"/>
    <property type="molecule type" value="Genomic_DNA"/>
</dbReference>
<feature type="binding site" evidence="9">
    <location>
        <begin position="112"/>
        <end position="120"/>
    </location>
    <ligand>
        <name>5-phospho-alpha-D-ribose 1-diphosphate</name>
        <dbReference type="ChEBI" id="CHEBI:58017"/>
    </ligand>
</feature>
<feature type="binding site" evidence="9">
    <location>
        <position position="96"/>
    </location>
    <ligand>
        <name>Mg(2+)</name>
        <dbReference type="ChEBI" id="CHEBI:18420"/>
        <label>1</label>
    </ligand>
</feature>
<evidence type="ECO:0000256" key="6">
    <source>
        <dbReference type="ARBA" id="ARBA00023141"/>
    </source>
</evidence>
<evidence type="ECO:0000313" key="12">
    <source>
        <dbReference type="EMBL" id="TDR22768.1"/>
    </source>
</evidence>
<dbReference type="OrthoDB" id="9806430at2"/>
<feature type="domain" description="Glycosyl transferase family 3 N-terminal" evidence="11">
    <location>
        <begin position="9"/>
        <end position="69"/>
    </location>
</feature>
<evidence type="ECO:0000259" key="11">
    <source>
        <dbReference type="Pfam" id="PF02885"/>
    </source>
</evidence>
<dbReference type="HAMAP" id="MF_00211">
    <property type="entry name" value="TrpD"/>
    <property type="match status" value="1"/>
</dbReference>
<comment type="caution">
    <text evidence="12">The sequence shown here is derived from an EMBL/GenBank/DDBJ whole genome shotgun (WGS) entry which is preliminary data.</text>
</comment>
<evidence type="ECO:0000256" key="8">
    <source>
        <dbReference type="ARBA" id="ARBA00061188"/>
    </source>
</evidence>
<reference evidence="12 13" key="1">
    <citation type="submission" date="2019-03" db="EMBL/GenBank/DDBJ databases">
        <title>Genomic Encyclopedia of Type Strains, Phase IV (KMG-IV): sequencing the most valuable type-strain genomes for metagenomic binning, comparative biology and taxonomic classification.</title>
        <authorList>
            <person name="Goeker M."/>
        </authorList>
    </citation>
    <scope>NUCLEOTIDE SEQUENCE [LARGE SCALE GENOMIC DNA]</scope>
    <source>
        <strain evidence="12 13">DSM 25488</strain>
    </source>
</reference>
<dbReference type="InterPro" id="IPR036320">
    <property type="entry name" value="Glycosyl_Trfase_fam3_N_dom_sf"/>
</dbReference>
<dbReference type="GO" id="GO:0005829">
    <property type="term" value="C:cytosol"/>
    <property type="evidence" value="ECO:0007669"/>
    <property type="project" value="TreeGrafter"/>
</dbReference>
<dbReference type="GO" id="GO:0004048">
    <property type="term" value="F:anthranilate phosphoribosyltransferase activity"/>
    <property type="evidence" value="ECO:0007669"/>
    <property type="project" value="UniProtKB-UniRule"/>
</dbReference>
<dbReference type="InterPro" id="IPR000312">
    <property type="entry name" value="Glycosyl_Trfase_fam3"/>
</dbReference>
<dbReference type="Gene3D" id="3.40.1030.10">
    <property type="entry name" value="Nucleoside phosphorylase/phosphoribosyltransferase catalytic domain"/>
    <property type="match status" value="1"/>
</dbReference>
<dbReference type="PANTHER" id="PTHR43285:SF2">
    <property type="entry name" value="ANTHRANILATE PHOSPHORIBOSYLTRANSFERASE"/>
    <property type="match status" value="1"/>
</dbReference>
<organism evidence="12 13">
    <name type="scientific">Marinicella litoralis</name>
    <dbReference type="NCBI Taxonomy" id="644220"/>
    <lineage>
        <taxon>Bacteria</taxon>
        <taxon>Pseudomonadati</taxon>
        <taxon>Pseudomonadota</taxon>
        <taxon>Gammaproteobacteria</taxon>
        <taxon>Lysobacterales</taxon>
        <taxon>Marinicellaceae</taxon>
        <taxon>Marinicella</taxon>
    </lineage>
</organism>
<keyword evidence="6 9" id="KW-0057">Aromatic amino acid biosynthesis</keyword>
<evidence type="ECO:0000259" key="10">
    <source>
        <dbReference type="Pfam" id="PF00591"/>
    </source>
</evidence>
<dbReference type="Gene3D" id="1.20.970.10">
    <property type="entry name" value="Transferase, Pyrimidine Nucleoside Phosphorylase, Chain C"/>
    <property type="match status" value="1"/>
</dbReference>
<comment type="pathway">
    <text evidence="1 9">Amino-acid biosynthesis; L-tryptophan biosynthesis; L-tryptophan from chorismate: step 2/5.</text>
</comment>
<dbReference type="GO" id="GO:0000287">
    <property type="term" value="F:magnesium ion binding"/>
    <property type="evidence" value="ECO:0007669"/>
    <property type="project" value="UniProtKB-UniRule"/>
</dbReference>
<comment type="similarity">
    <text evidence="9">Belongs to the anthranilate phosphoribosyltransferase family.</text>
</comment>
<feature type="binding site" evidence="9">
    <location>
        <position position="170"/>
    </location>
    <ligand>
        <name>anthranilate</name>
        <dbReference type="ChEBI" id="CHEBI:16567"/>
        <label>2</label>
    </ligand>
</feature>
<dbReference type="Proteomes" id="UP000295724">
    <property type="component" value="Unassembled WGS sequence"/>
</dbReference>
<dbReference type="NCBIfam" id="TIGR01245">
    <property type="entry name" value="trpD"/>
    <property type="match status" value="1"/>
</dbReference>
<comment type="similarity">
    <text evidence="8">In the C-terminal section; belongs to the anthranilate phosphoribosyltransferase family.</text>
</comment>
<dbReference type="EC" id="2.4.2.18" evidence="9"/>
<dbReference type="InterPro" id="IPR017459">
    <property type="entry name" value="Glycosyl_Trfase_fam3_N_dom"/>
</dbReference>
<comment type="subunit">
    <text evidence="9">Homodimer.</text>
</comment>
<keyword evidence="4 9" id="KW-0808">Transferase</keyword>
<keyword evidence="5 9" id="KW-0822">Tryptophan biosynthesis</keyword>
<feature type="binding site" evidence="9">
    <location>
        <position position="115"/>
    </location>
    <ligand>
        <name>anthranilate</name>
        <dbReference type="ChEBI" id="CHEBI:16567"/>
        <label>1</label>
    </ligand>
</feature>
<dbReference type="FunFam" id="3.40.1030.10:FF:000002">
    <property type="entry name" value="Anthranilate phosphoribosyltransferase"/>
    <property type="match status" value="1"/>
</dbReference>
<keyword evidence="2 9" id="KW-0028">Amino-acid biosynthesis</keyword>
<feature type="binding site" evidence="9">
    <location>
        <position position="230"/>
    </location>
    <ligand>
        <name>Mg(2+)</name>
        <dbReference type="ChEBI" id="CHEBI:18420"/>
        <label>1</label>
    </ligand>
</feature>
<dbReference type="Pfam" id="PF02885">
    <property type="entry name" value="Glycos_trans_3N"/>
    <property type="match status" value="1"/>
</dbReference>
<comment type="catalytic activity">
    <reaction evidence="7 9">
        <text>N-(5-phospho-beta-D-ribosyl)anthranilate + diphosphate = 5-phospho-alpha-D-ribose 1-diphosphate + anthranilate</text>
        <dbReference type="Rhea" id="RHEA:11768"/>
        <dbReference type="ChEBI" id="CHEBI:16567"/>
        <dbReference type="ChEBI" id="CHEBI:18277"/>
        <dbReference type="ChEBI" id="CHEBI:33019"/>
        <dbReference type="ChEBI" id="CHEBI:58017"/>
        <dbReference type="EC" id="2.4.2.18"/>
    </reaction>
</comment>
<evidence type="ECO:0000256" key="3">
    <source>
        <dbReference type="ARBA" id="ARBA00022676"/>
    </source>
</evidence>
<evidence type="ECO:0000256" key="7">
    <source>
        <dbReference type="ARBA" id="ARBA00052328"/>
    </source>
</evidence>
<evidence type="ECO:0000256" key="5">
    <source>
        <dbReference type="ARBA" id="ARBA00022822"/>
    </source>
</evidence>
<protein>
    <recommendedName>
        <fullName evidence="9">Anthranilate phosphoribosyltransferase</fullName>
        <ecNumber evidence="9">2.4.2.18</ecNumber>
    </recommendedName>
</protein>
<feature type="binding site" evidence="9">
    <location>
        <position position="124"/>
    </location>
    <ligand>
        <name>5-phospho-alpha-D-ribose 1-diphosphate</name>
        <dbReference type="ChEBI" id="CHEBI:58017"/>
    </ligand>
</feature>
<comment type="caution">
    <text evidence="9">Lacks conserved residue(s) required for the propagation of feature annotation.</text>
</comment>
<dbReference type="RefSeq" id="WP_099019385.1">
    <property type="nucleotide sequence ID" value="NZ_NIHB01000002.1"/>
</dbReference>
<feature type="binding site" evidence="9">
    <location>
        <position position="84"/>
    </location>
    <ligand>
        <name>5-phospho-alpha-D-ribose 1-diphosphate</name>
        <dbReference type="ChEBI" id="CHEBI:58017"/>
    </ligand>
</feature>
<dbReference type="UniPathway" id="UPA00035">
    <property type="reaction ID" value="UER00041"/>
</dbReference>
<keyword evidence="13" id="KW-1185">Reference proteome</keyword>
<name>A0A4R6Y1D6_9GAMM</name>
<gene>
    <name evidence="9" type="primary">trpD</name>
    <name evidence="12" type="ORF">C8D91_1261</name>
</gene>
<evidence type="ECO:0000313" key="13">
    <source>
        <dbReference type="Proteomes" id="UP000295724"/>
    </source>
</evidence>
<accession>A0A4R6Y1D6</accession>
<dbReference type="Pfam" id="PF00591">
    <property type="entry name" value="Glycos_transf_3"/>
    <property type="match status" value="1"/>
</dbReference>
<comment type="function">
    <text evidence="9">Catalyzes the transfer of the phosphoribosyl group of 5-phosphorylribose-1-pyrophosphate (PRPP) to anthranilate to yield N-(5'-phosphoribosyl)-anthranilate (PRA).</text>
</comment>
<comment type="cofactor">
    <cofactor evidence="9">
        <name>Mg(2+)</name>
        <dbReference type="ChEBI" id="CHEBI:18420"/>
    </cofactor>
    <text evidence="9">Binds 2 magnesium ions per monomer.</text>
</comment>
<proteinExistence type="inferred from homology"/>
<evidence type="ECO:0000256" key="4">
    <source>
        <dbReference type="ARBA" id="ARBA00022679"/>
    </source>
</evidence>
<evidence type="ECO:0000256" key="9">
    <source>
        <dbReference type="HAMAP-Rule" id="MF_00211"/>
    </source>
</evidence>
<dbReference type="GO" id="GO:0000162">
    <property type="term" value="P:L-tryptophan biosynthetic process"/>
    <property type="evidence" value="ECO:0007669"/>
    <property type="project" value="UniProtKB-UniRule"/>
</dbReference>